<dbReference type="InterPro" id="IPR036388">
    <property type="entry name" value="WH-like_DNA-bd_sf"/>
</dbReference>
<proteinExistence type="predicted"/>
<dbReference type="Pfam" id="PF01527">
    <property type="entry name" value="HTH_Tnp_1"/>
    <property type="match status" value="1"/>
</dbReference>
<dbReference type="EMBL" id="JAGEOK010000030">
    <property type="protein sequence ID" value="MBO2443129.1"/>
    <property type="molecule type" value="Genomic_DNA"/>
</dbReference>
<keyword evidence="3" id="KW-1185">Reference proteome</keyword>
<dbReference type="InterPro" id="IPR002514">
    <property type="entry name" value="Transposase_8"/>
</dbReference>
<reference evidence="2 3" key="1">
    <citation type="submission" date="2021-03" db="EMBL/GenBank/DDBJ databases">
        <authorList>
            <person name="Kanchanasin P."/>
            <person name="Saeng-In P."/>
            <person name="Phongsopitanun W."/>
            <person name="Yuki M."/>
            <person name="Kudo T."/>
            <person name="Ohkuma M."/>
            <person name="Tanasupawat S."/>
        </authorList>
    </citation>
    <scope>NUCLEOTIDE SEQUENCE [LARGE SCALE GENOMIC DNA]</scope>
    <source>
        <strain evidence="2 3">L46</strain>
    </source>
</reference>
<dbReference type="SUPFAM" id="SSF46689">
    <property type="entry name" value="Homeodomain-like"/>
    <property type="match status" value="1"/>
</dbReference>
<sequence length="103" mass="11694">MTAMAAPRKYPQELRERAVRLALESDRPIAQIAADLGIHREAPRTWVRQAQADAGQRSEQLTSAEREELRRLRRENSELKRANAILKAASTFFAAELGQPRTK</sequence>
<evidence type="ECO:0000313" key="2">
    <source>
        <dbReference type="EMBL" id="MBO2443129.1"/>
    </source>
</evidence>
<name>A0ABS3RA56_9ACTN</name>
<dbReference type="RefSeq" id="WP_208271449.1">
    <property type="nucleotide sequence ID" value="NZ_BAAAGM010000077.1"/>
</dbReference>
<dbReference type="InterPro" id="IPR009057">
    <property type="entry name" value="Homeodomain-like_sf"/>
</dbReference>
<accession>A0ABS3RA56</accession>
<dbReference type="Gene3D" id="1.10.10.10">
    <property type="entry name" value="Winged helix-like DNA-binding domain superfamily/Winged helix DNA-binding domain"/>
    <property type="match status" value="1"/>
</dbReference>
<evidence type="ECO:0000313" key="3">
    <source>
        <dbReference type="Proteomes" id="UP000666915"/>
    </source>
</evidence>
<feature type="region of interest" description="Disordered" evidence="1">
    <location>
        <begin position="48"/>
        <end position="67"/>
    </location>
</feature>
<gene>
    <name evidence="2" type="ORF">J4557_36945</name>
</gene>
<evidence type="ECO:0000256" key="1">
    <source>
        <dbReference type="SAM" id="MobiDB-lite"/>
    </source>
</evidence>
<organism evidence="2 3">
    <name type="scientific">Actinomadura nitritigenes</name>
    <dbReference type="NCBI Taxonomy" id="134602"/>
    <lineage>
        <taxon>Bacteria</taxon>
        <taxon>Bacillati</taxon>
        <taxon>Actinomycetota</taxon>
        <taxon>Actinomycetes</taxon>
        <taxon>Streptosporangiales</taxon>
        <taxon>Thermomonosporaceae</taxon>
        <taxon>Actinomadura</taxon>
    </lineage>
</organism>
<comment type="caution">
    <text evidence="2">The sequence shown here is derived from an EMBL/GenBank/DDBJ whole genome shotgun (WGS) entry which is preliminary data.</text>
</comment>
<dbReference type="Proteomes" id="UP000666915">
    <property type="component" value="Unassembled WGS sequence"/>
</dbReference>
<protein>
    <submittedName>
        <fullName evidence="2">Transposase</fullName>
    </submittedName>
</protein>